<dbReference type="InterPro" id="IPR029069">
    <property type="entry name" value="HotDog_dom_sf"/>
</dbReference>
<protein>
    <submittedName>
        <fullName evidence="1">YiiD C-terminal domain-containing protein</fullName>
    </submittedName>
</protein>
<comment type="caution">
    <text evidence="1">The sequence shown here is derived from an EMBL/GenBank/DDBJ whole genome shotgun (WGS) entry which is preliminary data.</text>
</comment>
<proteinExistence type="predicted"/>
<dbReference type="EMBL" id="JBHSAY010000021">
    <property type="protein sequence ID" value="MFC4135369.1"/>
    <property type="molecule type" value="Genomic_DNA"/>
</dbReference>
<keyword evidence="2" id="KW-1185">Reference proteome</keyword>
<organism evidence="1 2">
    <name type="scientific">Hamadaea flava</name>
    <dbReference type="NCBI Taxonomy" id="1742688"/>
    <lineage>
        <taxon>Bacteria</taxon>
        <taxon>Bacillati</taxon>
        <taxon>Actinomycetota</taxon>
        <taxon>Actinomycetes</taxon>
        <taxon>Micromonosporales</taxon>
        <taxon>Micromonosporaceae</taxon>
        <taxon>Hamadaea</taxon>
    </lineage>
</organism>
<sequence>MTLDVAALADGMTQSVPLVKTLGITFASVSPDGTEVVADLPDRPDLHNHVGGPHAGAMFSLGETASGGVVLAAFGAQLADAVPLAVNARIAYRKLAVGDVRATARLARPVADVVAELAAGTRPEFDVAIEITRGDGAVAAEMTVTWTLRPNR</sequence>
<dbReference type="RefSeq" id="WP_253756454.1">
    <property type="nucleotide sequence ID" value="NZ_JAMZDZ010000001.1"/>
</dbReference>
<dbReference type="InterPro" id="IPR027961">
    <property type="entry name" value="DUF4442"/>
</dbReference>
<accession>A0ABV8LYJ9</accession>
<dbReference type="SUPFAM" id="SSF54637">
    <property type="entry name" value="Thioesterase/thiol ester dehydrase-isomerase"/>
    <property type="match status" value="1"/>
</dbReference>
<gene>
    <name evidence="1" type="ORF">ACFOZ4_32560</name>
</gene>
<dbReference type="Proteomes" id="UP001595816">
    <property type="component" value="Unassembled WGS sequence"/>
</dbReference>
<dbReference type="CDD" id="cd03443">
    <property type="entry name" value="PaaI_thioesterase"/>
    <property type="match status" value="1"/>
</dbReference>
<evidence type="ECO:0000313" key="1">
    <source>
        <dbReference type="EMBL" id="MFC4135369.1"/>
    </source>
</evidence>
<dbReference type="Gene3D" id="3.10.129.10">
    <property type="entry name" value="Hotdog Thioesterase"/>
    <property type="match status" value="1"/>
</dbReference>
<evidence type="ECO:0000313" key="2">
    <source>
        <dbReference type="Proteomes" id="UP001595816"/>
    </source>
</evidence>
<dbReference type="Pfam" id="PF14539">
    <property type="entry name" value="DUF4442"/>
    <property type="match status" value="1"/>
</dbReference>
<reference evidence="2" key="1">
    <citation type="journal article" date="2019" name="Int. J. Syst. Evol. Microbiol.">
        <title>The Global Catalogue of Microorganisms (GCM) 10K type strain sequencing project: providing services to taxonomists for standard genome sequencing and annotation.</title>
        <authorList>
            <consortium name="The Broad Institute Genomics Platform"/>
            <consortium name="The Broad Institute Genome Sequencing Center for Infectious Disease"/>
            <person name="Wu L."/>
            <person name="Ma J."/>
        </authorList>
    </citation>
    <scope>NUCLEOTIDE SEQUENCE [LARGE SCALE GENOMIC DNA]</scope>
    <source>
        <strain evidence="2">CGMCC 4.7289</strain>
    </source>
</reference>
<name>A0ABV8LYJ9_9ACTN</name>